<dbReference type="GO" id="GO:0043161">
    <property type="term" value="P:proteasome-mediated ubiquitin-dependent protein catabolic process"/>
    <property type="evidence" value="ECO:0007669"/>
    <property type="project" value="TreeGrafter"/>
</dbReference>
<keyword evidence="1" id="KW-0479">Metal-binding</keyword>
<keyword evidence="8" id="KW-1185">Reference proteome</keyword>
<feature type="domain" description="SIAH-type" evidence="6">
    <location>
        <begin position="298"/>
        <end position="354"/>
    </location>
</feature>
<dbReference type="GO" id="GO:0008270">
    <property type="term" value="F:zinc ion binding"/>
    <property type="evidence" value="ECO:0007669"/>
    <property type="project" value="UniProtKB-KW"/>
</dbReference>
<evidence type="ECO:0000256" key="5">
    <source>
        <dbReference type="SAM" id="MobiDB-lite"/>
    </source>
</evidence>
<dbReference type="AlphaFoldDB" id="A0A8K0D481"/>
<dbReference type="PANTHER" id="PTHR45877">
    <property type="entry name" value="E3 UBIQUITIN-PROTEIN LIGASE SIAH2"/>
    <property type="match status" value="1"/>
</dbReference>
<dbReference type="SUPFAM" id="SSF49599">
    <property type="entry name" value="TRAF domain-like"/>
    <property type="match status" value="1"/>
</dbReference>
<dbReference type="GO" id="GO:0005737">
    <property type="term" value="C:cytoplasm"/>
    <property type="evidence" value="ECO:0007669"/>
    <property type="project" value="TreeGrafter"/>
</dbReference>
<dbReference type="Gene3D" id="3.30.40.10">
    <property type="entry name" value="Zinc/RING finger domain, C3HC4 (zinc finger)"/>
    <property type="match status" value="1"/>
</dbReference>
<dbReference type="GO" id="GO:0016567">
    <property type="term" value="P:protein ubiquitination"/>
    <property type="evidence" value="ECO:0007669"/>
    <property type="project" value="UniProtKB-UniPathway"/>
</dbReference>
<dbReference type="GO" id="GO:0061630">
    <property type="term" value="F:ubiquitin protein ligase activity"/>
    <property type="evidence" value="ECO:0007669"/>
    <property type="project" value="TreeGrafter"/>
</dbReference>
<keyword evidence="3" id="KW-0862">Zinc</keyword>
<dbReference type="Gene3D" id="3.30.160.60">
    <property type="entry name" value="Classic Zinc Finger"/>
    <property type="match status" value="1"/>
</dbReference>
<dbReference type="EMBL" id="VTPC01004642">
    <property type="protein sequence ID" value="KAF2896921.1"/>
    <property type="molecule type" value="Genomic_DNA"/>
</dbReference>
<evidence type="ECO:0000256" key="4">
    <source>
        <dbReference type="PROSITE-ProRule" id="PRU00455"/>
    </source>
</evidence>
<dbReference type="InterPro" id="IPR013083">
    <property type="entry name" value="Znf_RING/FYVE/PHD"/>
</dbReference>
<dbReference type="InterPro" id="IPR004162">
    <property type="entry name" value="SINA-like_animal"/>
</dbReference>
<dbReference type="InterPro" id="IPR013010">
    <property type="entry name" value="Znf_SIAH"/>
</dbReference>
<name>A0A8K0D481_IGNLU</name>
<dbReference type="UniPathway" id="UPA00143"/>
<evidence type="ECO:0000256" key="2">
    <source>
        <dbReference type="ARBA" id="ARBA00022771"/>
    </source>
</evidence>
<evidence type="ECO:0000256" key="1">
    <source>
        <dbReference type="ARBA" id="ARBA00022723"/>
    </source>
</evidence>
<evidence type="ECO:0000259" key="6">
    <source>
        <dbReference type="PROSITE" id="PS51081"/>
    </source>
</evidence>
<evidence type="ECO:0000256" key="3">
    <source>
        <dbReference type="ARBA" id="ARBA00022833"/>
    </source>
</evidence>
<evidence type="ECO:0000313" key="8">
    <source>
        <dbReference type="Proteomes" id="UP000801492"/>
    </source>
</evidence>
<dbReference type="Proteomes" id="UP000801492">
    <property type="component" value="Unassembled WGS sequence"/>
</dbReference>
<evidence type="ECO:0000313" key="7">
    <source>
        <dbReference type="EMBL" id="KAF2896921.1"/>
    </source>
</evidence>
<accession>A0A8K0D481</accession>
<dbReference type="OrthoDB" id="4788989at2759"/>
<dbReference type="PANTHER" id="PTHR45877:SF2">
    <property type="entry name" value="E3 UBIQUITIN-PROTEIN LIGASE SINA-RELATED"/>
    <property type="match status" value="1"/>
</dbReference>
<gene>
    <name evidence="7" type="ORF">ILUMI_09254</name>
</gene>
<dbReference type="GO" id="GO:0031624">
    <property type="term" value="F:ubiquitin conjugating enzyme binding"/>
    <property type="evidence" value="ECO:0007669"/>
    <property type="project" value="TreeGrafter"/>
</dbReference>
<protein>
    <recommendedName>
        <fullName evidence="6">SIAH-type domain-containing protein</fullName>
    </recommendedName>
</protein>
<proteinExistence type="predicted"/>
<feature type="region of interest" description="Disordered" evidence="5">
    <location>
        <begin position="191"/>
        <end position="216"/>
    </location>
</feature>
<sequence length="460" mass="53736">MFRDTGTCKKIIFLCPSTPKDSCRWEGDASDILEHFQESHKDLLMDSNTIKADVSRNDEQNRLMSTERGLFLLQTKVCVDSAKLWIRVRYLGANDTSKIRYSVEVSNDKFGFTNLNSPQEYNPVFNVENGVQVDIQAISLMSCVHNIEYVTVKIHVNEQTESLITESEKVTRLNGEESELNQEKVIDTAINSSKENSVISDDEDNKSDERCRSADDDEHLQELNLDNKWELKDIEESCEEHEDVMIKCTNCRHNMIPPIYMCPDGHSVCYNCKDGNCNVCEQRITELRNIDLEEHSKMLEYPCRYESYGCKEKHKCNELRKHEVYCEYFIYKCEFCICEGRLVDIKSHYRIAHPSTKIYDRMIDIAIPKGSNFLIINSNGVFYCTSRVTETYVEWKVIFSGPKERCFSCEVRVTGKKQFHYPKRYFLKRTDNVFKRSVPLDELKYANVKEKYSKLFVSCY</sequence>
<organism evidence="7 8">
    <name type="scientific">Ignelater luminosus</name>
    <name type="common">Cucubano</name>
    <name type="synonym">Pyrophorus luminosus</name>
    <dbReference type="NCBI Taxonomy" id="2038154"/>
    <lineage>
        <taxon>Eukaryota</taxon>
        <taxon>Metazoa</taxon>
        <taxon>Ecdysozoa</taxon>
        <taxon>Arthropoda</taxon>
        <taxon>Hexapoda</taxon>
        <taxon>Insecta</taxon>
        <taxon>Pterygota</taxon>
        <taxon>Neoptera</taxon>
        <taxon>Endopterygota</taxon>
        <taxon>Coleoptera</taxon>
        <taxon>Polyphaga</taxon>
        <taxon>Elateriformia</taxon>
        <taxon>Elateroidea</taxon>
        <taxon>Elateridae</taxon>
        <taxon>Agrypninae</taxon>
        <taxon>Pyrophorini</taxon>
        <taxon>Ignelater</taxon>
    </lineage>
</organism>
<dbReference type="PROSITE" id="PS51081">
    <property type="entry name" value="ZF_SIAH"/>
    <property type="match status" value="1"/>
</dbReference>
<dbReference type="Pfam" id="PF21361">
    <property type="entry name" value="Sina_ZnF"/>
    <property type="match status" value="1"/>
</dbReference>
<reference evidence="7" key="1">
    <citation type="submission" date="2019-08" db="EMBL/GenBank/DDBJ databases">
        <title>The genome of the North American firefly Photinus pyralis.</title>
        <authorList>
            <consortium name="Photinus pyralis genome working group"/>
            <person name="Fallon T.R."/>
            <person name="Sander Lower S.E."/>
            <person name="Weng J.-K."/>
        </authorList>
    </citation>
    <scope>NUCLEOTIDE SEQUENCE</scope>
    <source>
        <strain evidence="7">TRF0915ILg1</strain>
        <tissue evidence="7">Whole body</tissue>
    </source>
</reference>
<comment type="caution">
    <text evidence="7">The sequence shown here is derived from an EMBL/GenBank/DDBJ whole genome shotgun (WGS) entry which is preliminary data.</text>
</comment>
<keyword evidence="2 4" id="KW-0863">Zinc-finger</keyword>